<dbReference type="Proteomes" id="UP000242084">
    <property type="component" value="Chromosome 1"/>
</dbReference>
<gene>
    <name evidence="3" type="ORF">SAMEA4384403_00120</name>
</gene>
<feature type="compositionally biased region" description="Basic and acidic residues" evidence="1">
    <location>
        <begin position="29"/>
        <end position="46"/>
    </location>
</feature>
<keyword evidence="4" id="KW-1185">Reference proteome</keyword>
<keyword evidence="3" id="KW-0449">Lipoprotein</keyword>
<dbReference type="AlphaFoldDB" id="A0A239Y7I9"/>
<dbReference type="EMBL" id="LT906462">
    <property type="protein sequence ID" value="SNV54827.1"/>
    <property type="molecule type" value="Genomic_DNA"/>
</dbReference>
<sequence length="440" mass="49309">MKKILYIGVVLVSSVTIAGCSFSIGNGSSDKETNKSEQKSEHKTKESSSNSNTKNKDTHASSKSEVPNISEKETIAMTLMESNLESKVVTADELLKGSFTMTSGAGEKITKSFDKLTLSESPELNKMDNKPEGMNFYGVEPSKGPYATIVGINKEKIVYIMTQSAIFDYKEVEGSNTFIEYNISDLYNKHKGDSKIRKLEEKIEYGESMAAKQSKQDSNVDTTSNEYYAKVLLTAIPTYRESDTSDKMKPELENESLEGEYLNPYNKQHTIKYPEGVQRIAGTPTAAGQVVYKNNDDGTISVYGVPSHFHDNKWLEDDDWSQKESERIMNNPKVLKLYDATDAEIARTVKMFDGTYSSEENDQSSEKVTRENVIDKVESYEGHKLDTDTYKYKEPEQNDKGEWGFSFEDKDGNLAGSYIIDEDGYVTEYDEKGKKVGSGS</sequence>
<evidence type="ECO:0000256" key="2">
    <source>
        <dbReference type="SAM" id="SignalP"/>
    </source>
</evidence>
<name>A0A239Y7I9_9STAP</name>
<reference evidence="3 4" key="1">
    <citation type="submission" date="2017-06" db="EMBL/GenBank/DDBJ databases">
        <authorList>
            <consortium name="Pathogen Informatics"/>
        </authorList>
    </citation>
    <scope>NUCLEOTIDE SEQUENCE [LARGE SCALE GENOMIC DNA]</scope>
    <source>
        <strain evidence="3 4">NCTC13839</strain>
    </source>
</reference>
<dbReference type="KEGG" id="sste:SAMEA4384403_0120"/>
<feature type="signal peptide" evidence="2">
    <location>
        <begin position="1"/>
        <end position="18"/>
    </location>
</feature>
<dbReference type="OrthoDB" id="2136654at2"/>
<dbReference type="RefSeq" id="WP_095085322.1">
    <property type="nucleotide sequence ID" value="NZ_BMDM01000011.1"/>
</dbReference>
<evidence type="ECO:0000313" key="4">
    <source>
        <dbReference type="Proteomes" id="UP000242084"/>
    </source>
</evidence>
<protein>
    <submittedName>
        <fullName evidence="3">Lipoprotein</fullName>
    </submittedName>
</protein>
<dbReference type="PROSITE" id="PS51257">
    <property type="entry name" value="PROKAR_LIPOPROTEIN"/>
    <property type="match status" value="1"/>
</dbReference>
<feature type="chain" id="PRO_5038574549" evidence="2">
    <location>
        <begin position="19"/>
        <end position="440"/>
    </location>
</feature>
<feature type="region of interest" description="Disordered" evidence="1">
    <location>
        <begin position="387"/>
        <end position="406"/>
    </location>
</feature>
<feature type="region of interest" description="Disordered" evidence="1">
    <location>
        <begin position="26"/>
        <end position="70"/>
    </location>
</feature>
<keyword evidence="2" id="KW-0732">Signal</keyword>
<evidence type="ECO:0000313" key="3">
    <source>
        <dbReference type="EMBL" id="SNV54827.1"/>
    </source>
</evidence>
<accession>A0A239Y7I9</accession>
<proteinExistence type="predicted"/>
<evidence type="ECO:0000256" key="1">
    <source>
        <dbReference type="SAM" id="MobiDB-lite"/>
    </source>
</evidence>
<organism evidence="3 4">
    <name type="scientific">Mammaliicoccus stepanovicii</name>
    <dbReference type="NCBI Taxonomy" id="643214"/>
    <lineage>
        <taxon>Bacteria</taxon>
        <taxon>Bacillati</taxon>
        <taxon>Bacillota</taxon>
        <taxon>Bacilli</taxon>
        <taxon>Bacillales</taxon>
        <taxon>Staphylococcaceae</taxon>
        <taxon>Mammaliicoccus</taxon>
    </lineage>
</organism>